<dbReference type="PANTHER" id="PTHR10177">
    <property type="entry name" value="CYCLINS"/>
    <property type="match status" value="1"/>
</dbReference>
<dbReference type="SMART" id="SM01332">
    <property type="entry name" value="Cyclin_C"/>
    <property type="match status" value="1"/>
</dbReference>
<reference evidence="7 8" key="1">
    <citation type="submission" date="2019-09" db="EMBL/GenBank/DDBJ databases">
        <title>Bird 10,000 Genomes (B10K) Project - Family phase.</title>
        <authorList>
            <person name="Zhang G."/>
        </authorList>
    </citation>
    <scope>NUCLEOTIDE SEQUENCE [LARGE SCALE GENOMIC DNA]</scope>
    <source>
        <strain evidence="7">B10K-CU-031-10</strain>
        <tissue evidence="7">Muscle</tissue>
    </source>
</reference>
<feature type="domain" description="Cyclin-like" evidence="5">
    <location>
        <begin position="22"/>
        <end position="113"/>
    </location>
</feature>
<evidence type="ECO:0000313" key="7">
    <source>
        <dbReference type="EMBL" id="NXF29273.1"/>
    </source>
</evidence>
<evidence type="ECO:0000313" key="8">
    <source>
        <dbReference type="Proteomes" id="UP000538472"/>
    </source>
</evidence>
<dbReference type="Gene3D" id="1.10.472.10">
    <property type="entry name" value="Cyclin-like"/>
    <property type="match status" value="2"/>
</dbReference>
<proteinExistence type="inferred from homology"/>
<evidence type="ECO:0000256" key="2">
    <source>
        <dbReference type="ARBA" id="ARBA00061243"/>
    </source>
</evidence>
<dbReference type="EMBL" id="VWZB01000011">
    <property type="protein sequence ID" value="NXF29273.1"/>
    <property type="molecule type" value="Genomic_DNA"/>
</dbReference>
<dbReference type="CDD" id="cd20529">
    <property type="entry name" value="CYCLIN_CCNJ-like_rpt2"/>
    <property type="match status" value="1"/>
</dbReference>
<protein>
    <recommendedName>
        <fullName evidence="3">Cyclin-J-like protein</fullName>
    </recommendedName>
</protein>
<name>A0A7K8SH39_9AVES</name>
<dbReference type="SUPFAM" id="SSF47954">
    <property type="entry name" value="Cyclin-like"/>
    <property type="match status" value="2"/>
</dbReference>
<organism evidence="7 8">
    <name type="scientific">Nyctibius bracteatus</name>
    <name type="common">Rufous potoo</name>
    <dbReference type="NCBI Taxonomy" id="48426"/>
    <lineage>
        <taxon>Eukaryota</taxon>
        <taxon>Metazoa</taxon>
        <taxon>Chordata</taxon>
        <taxon>Craniata</taxon>
        <taxon>Vertebrata</taxon>
        <taxon>Euteleostomi</taxon>
        <taxon>Archelosauria</taxon>
        <taxon>Archosauria</taxon>
        <taxon>Dinosauria</taxon>
        <taxon>Saurischia</taxon>
        <taxon>Theropoda</taxon>
        <taxon>Coelurosauria</taxon>
        <taxon>Aves</taxon>
        <taxon>Neognathae</taxon>
        <taxon>Neoaves</taxon>
        <taxon>Strisores</taxon>
        <taxon>Caprimulgiformes</taxon>
        <taxon>Nyctibiidae</taxon>
        <taxon>Nyctibius</taxon>
    </lineage>
</organism>
<keyword evidence="1 4" id="KW-0195">Cyclin</keyword>
<feature type="non-terminal residue" evidence="7">
    <location>
        <position position="341"/>
    </location>
</feature>
<dbReference type="AlphaFoldDB" id="A0A7K8SH39"/>
<dbReference type="FunFam" id="1.10.472.10:FF:000047">
    <property type="entry name" value="Cyclin J like"/>
    <property type="match status" value="1"/>
</dbReference>
<feature type="non-terminal residue" evidence="7">
    <location>
        <position position="1"/>
    </location>
</feature>
<keyword evidence="8" id="KW-1185">Reference proteome</keyword>
<accession>A0A7K8SH39</accession>
<feature type="domain" description="Cyclin C-terminal" evidence="6">
    <location>
        <begin position="122"/>
        <end position="259"/>
    </location>
</feature>
<dbReference type="InterPro" id="IPR006671">
    <property type="entry name" value="Cyclin_N"/>
</dbReference>
<feature type="domain" description="Cyclin-like" evidence="5">
    <location>
        <begin position="147"/>
        <end position="227"/>
    </location>
</feature>
<evidence type="ECO:0000259" key="5">
    <source>
        <dbReference type="SMART" id="SM00385"/>
    </source>
</evidence>
<evidence type="ECO:0000256" key="1">
    <source>
        <dbReference type="ARBA" id="ARBA00023127"/>
    </source>
</evidence>
<dbReference type="SMART" id="SM00385">
    <property type="entry name" value="CYCLIN"/>
    <property type="match status" value="2"/>
</dbReference>
<dbReference type="Proteomes" id="UP000538472">
    <property type="component" value="Unassembled WGS sequence"/>
</dbReference>
<sequence length="341" mass="38762">ELTMPMYTESSPQIGMRPYFIEFLSVVSNSCNLCPTARHLAVYLFDIVMDRCDITVKELQVVSLVCLLLASKFEDNQVKVPKLQYLNHLAHLCNVDVVLNKQDLRRIEKVLLENFQWNLCLPTAAHYIDYYLCASVGANDRHNGWPVASLAKIKPLLEKYAYFFLDLSLQDHTFLHFRPSVIAAASVCAARICMQVSPMWSKELELTTWYFWEDLAQCTEMMLMYYNYVVKEASNTNQQAIIQKQEHEAVGNLSHQPAAEVFFQQSSYKPLDQHSATFSLFRSPVPDLCSAYRDSLQAHRPSDLLAGSADSSLYSYTARPASLRPSVQTLPVQAPMAVQVP</sequence>
<evidence type="ECO:0000259" key="6">
    <source>
        <dbReference type="SMART" id="SM01332"/>
    </source>
</evidence>
<evidence type="ECO:0000256" key="4">
    <source>
        <dbReference type="RuleBase" id="RU000383"/>
    </source>
</evidence>
<dbReference type="Pfam" id="PF02984">
    <property type="entry name" value="Cyclin_C"/>
    <property type="match status" value="1"/>
</dbReference>
<gene>
    <name evidence="7" type="primary">Ccnjl</name>
    <name evidence="7" type="ORF">NYCBRA_R11914</name>
</gene>
<comment type="similarity">
    <text evidence="2">Belongs to the cyclin family. Cyclin J subfamily.</text>
</comment>
<comment type="caution">
    <text evidence="7">The sequence shown here is derived from an EMBL/GenBank/DDBJ whole genome shotgun (WGS) entry which is preliminary data.</text>
</comment>
<dbReference type="InterPro" id="IPR004367">
    <property type="entry name" value="Cyclin_C-dom"/>
</dbReference>
<evidence type="ECO:0000256" key="3">
    <source>
        <dbReference type="ARBA" id="ARBA00069543"/>
    </source>
</evidence>
<dbReference type="CDD" id="cd20528">
    <property type="entry name" value="CYCLIN_CCNJ-like_rpt1"/>
    <property type="match status" value="1"/>
</dbReference>
<dbReference type="InterPro" id="IPR036915">
    <property type="entry name" value="Cyclin-like_sf"/>
</dbReference>
<dbReference type="Pfam" id="PF00134">
    <property type="entry name" value="Cyclin_N"/>
    <property type="match status" value="1"/>
</dbReference>
<dbReference type="InterPro" id="IPR013763">
    <property type="entry name" value="Cyclin-like_dom"/>
</dbReference>
<dbReference type="InterPro" id="IPR039361">
    <property type="entry name" value="Cyclin"/>
</dbReference>